<dbReference type="Pfam" id="PF01243">
    <property type="entry name" value="PNPOx_N"/>
    <property type="match status" value="1"/>
</dbReference>
<dbReference type="Proteomes" id="UP001165586">
    <property type="component" value="Unassembled WGS sequence"/>
</dbReference>
<dbReference type="InterPro" id="IPR000659">
    <property type="entry name" value="Pyridox_Oxase"/>
</dbReference>
<dbReference type="InterPro" id="IPR019576">
    <property type="entry name" value="Pyridoxamine_oxidase_dimer_C"/>
</dbReference>
<evidence type="ECO:0000256" key="5">
    <source>
        <dbReference type="ARBA" id="ARBA00023002"/>
    </source>
</evidence>
<evidence type="ECO:0000313" key="10">
    <source>
        <dbReference type="Proteomes" id="UP001165586"/>
    </source>
</evidence>
<evidence type="ECO:0000313" key="9">
    <source>
        <dbReference type="EMBL" id="MCS5734320.1"/>
    </source>
</evidence>
<name>A0ABT2H301_9MICO</name>
<feature type="region of interest" description="Disordered" evidence="6">
    <location>
        <begin position="1"/>
        <end position="28"/>
    </location>
</feature>
<evidence type="ECO:0000256" key="1">
    <source>
        <dbReference type="ARBA" id="ARBA00001917"/>
    </source>
</evidence>
<comment type="caution">
    <text evidence="9">The sequence shown here is derived from an EMBL/GenBank/DDBJ whole genome shotgun (WGS) entry which is preliminary data.</text>
</comment>
<keyword evidence="4" id="KW-0288">FMN</keyword>
<dbReference type="SUPFAM" id="SSF50475">
    <property type="entry name" value="FMN-binding split barrel"/>
    <property type="match status" value="1"/>
</dbReference>
<evidence type="ECO:0000256" key="6">
    <source>
        <dbReference type="SAM" id="MobiDB-lite"/>
    </source>
</evidence>
<dbReference type="PANTHER" id="PTHR10851:SF0">
    <property type="entry name" value="PYRIDOXINE-5'-PHOSPHATE OXIDASE"/>
    <property type="match status" value="1"/>
</dbReference>
<evidence type="ECO:0000256" key="4">
    <source>
        <dbReference type="ARBA" id="ARBA00022643"/>
    </source>
</evidence>
<evidence type="ECO:0000259" key="7">
    <source>
        <dbReference type="Pfam" id="PF01243"/>
    </source>
</evidence>
<dbReference type="InterPro" id="IPR011576">
    <property type="entry name" value="Pyridox_Oxase_N"/>
</dbReference>
<accession>A0ABT2H301</accession>
<dbReference type="RefSeq" id="WP_259539163.1">
    <property type="nucleotide sequence ID" value="NZ_JANLCJ010000003.1"/>
</dbReference>
<sequence>MSETPEPPTGAAPTPSTADAGSIDPAGVDDPAELLAAWLPSNDDPIRPLMTLSTVSASGYPDARTVLLSEFDADGFYFHTDSRSRKVADVTGDPRVALTLIWPGRQLVVQGDARRASPDERDWAYEHRSPYLRQLAWLNTVEFAQRPLAERLAAWAEFGSQHPDAALTPPSTWDGFVVRPVRLTFWQGNPDTASRRTEFRRADDAWTRTLLPG</sequence>
<dbReference type="PANTHER" id="PTHR10851">
    <property type="entry name" value="PYRIDOXINE-5-PHOSPHATE OXIDASE"/>
    <property type="match status" value="1"/>
</dbReference>
<proteinExistence type="inferred from homology"/>
<protein>
    <submittedName>
        <fullName evidence="9">Pyridoxamine 5'-phosphate oxidase family protein</fullName>
    </submittedName>
</protein>
<feature type="compositionally biased region" description="Pro residues" evidence="6">
    <location>
        <begin position="1"/>
        <end position="10"/>
    </location>
</feature>
<organism evidence="9 10">
    <name type="scientific">Herbiconiux daphne</name>
    <dbReference type="NCBI Taxonomy" id="2970914"/>
    <lineage>
        <taxon>Bacteria</taxon>
        <taxon>Bacillati</taxon>
        <taxon>Actinomycetota</taxon>
        <taxon>Actinomycetes</taxon>
        <taxon>Micrococcales</taxon>
        <taxon>Microbacteriaceae</taxon>
        <taxon>Herbiconiux</taxon>
    </lineage>
</organism>
<dbReference type="Pfam" id="PF10590">
    <property type="entry name" value="PNP_phzG_C"/>
    <property type="match status" value="1"/>
</dbReference>
<comment type="similarity">
    <text evidence="2">Belongs to the pyridoxamine 5'-phosphate oxidase family.</text>
</comment>
<evidence type="ECO:0000259" key="8">
    <source>
        <dbReference type="Pfam" id="PF10590"/>
    </source>
</evidence>
<reference evidence="9" key="1">
    <citation type="submission" date="2022-08" db="EMBL/GenBank/DDBJ databases">
        <authorList>
            <person name="Deng Y."/>
            <person name="Han X.-F."/>
            <person name="Zhang Y.-Q."/>
        </authorList>
    </citation>
    <scope>NUCLEOTIDE SEQUENCE</scope>
    <source>
        <strain evidence="9">CPCC 203386</strain>
    </source>
</reference>
<dbReference type="InterPro" id="IPR012349">
    <property type="entry name" value="Split_barrel_FMN-bd"/>
</dbReference>
<keyword evidence="5" id="KW-0560">Oxidoreductase</keyword>
<keyword evidence="10" id="KW-1185">Reference proteome</keyword>
<feature type="compositionally biased region" description="Low complexity" evidence="6">
    <location>
        <begin position="11"/>
        <end position="21"/>
    </location>
</feature>
<dbReference type="Gene3D" id="2.30.110.10">
    <property type="entry name" value="Electron Transport, Fmn-binding Protein, Chain A"/>
    <property type="match status" value="1"/>
</dbReference>
<evidence type="ECO:0000256" key="2">
    <source>
        <dbReference type="ARBA" id="ARBA00007301"/>
    </source>
</evidence>
<keyword evidence="3" id="KW-0285">Flavoprotein</keyword>
<feature type="domain" description="Pyridoxine 5'-phosphate oxidase dimerisation C-terminal" evidence="8">
    <location>
        <begin position="173"/>
        <end position="211"/>
    </location>
</feature>
<gene>
    <name evidence="9" type="ORF">N1032_11285</name>
</gene>
<comment type="cofactor">
    <cofactor evidence="1">
        <name>FMN</name>
        <dbReference type="ChEBI" id="CHEBI:58210"/>
    </cofactor>
</comment>
<dbReference type="EMBL" id="JANLCJ010000003">
    <property type="protein sequence ID" value="MCS5734320.1"/>
    <property type="molecule type" value="Genomic_DNA"/>
</dbReference>
<feature type="domain" description="Pyridoxamine 5'-phosphate oxidase N-terminal" evidence="7">
    <location>
        <begin position="48"/>
        <end position="138"/>
    </location>
</feature>
<evidence type="ECO:0000256" key="3">
    <source>
        <dbReference type="ARBA" id="ARBA00022630"/>
    </source>
</evidence>